<dbReference type="PANTHER" id="PTHR42912:SF85">
    <property type="entry name" value="METHYLTRANSFERASE TYPE 11"/>
    <property type="match status" value="1"/>
</dbReference>
<dbReference type="GO" id="GO:0032259">
    <property type="term" value="P:methylation"/>
    <property type="evidence" value="ECO:0007669"/>
    <property type="project" value="UniProtKB-KW"/>
</dbReference>
<comment type="caution">
    <text evidence="2">The sequence shown here is derived from an EMBL/GenBank/DDBJ whole genome shotgun (WGS) entry which is preliminary data.</text>
</comment>
<dbReference type="Gene3D" id="3.40.50.150">
    <property type="entry name" value="Vaccinia Virus protein VP39"/>
    <property type="match status" value="1"/>
</dbReference>
<dbReference type="SUPFAM" id="SSF53335">
    <property type="entry name" value="S-adenosyl-L-methionine-dependent methyltransferases"/>
    <property type="match status" value="1"/>
</dbReference>
<keyword evidence="2" id="KW-0489">Methyltransferase</keyword>
<dbReference type="InterPro" id="IPR050508">
    <property type="entry name" value="Methyltransf_Superfamily"/>
</dbReference>
<dbReference type="AlphaFoldDB" id="A0A0G1A6W4"/>
<protein>
    <submittedName>
        <fullName evidence="2">Methyltransferase type 11</fullName>
    </submittedName>
</protein>
<evidence type="ECO:0000313" key="2">
    <source>
        <dbReference type="EMBL" id="KKS56684.1"/>
    </source>
</evidence>
<name>A0A0G1A6W4_9BACT</name>
<dbReference type="Pfam" id="PF08241">
    <property type="entry name" value="Methyltransf_11"/>
    <property type="match status" value="1"/>
</dbReference>
<evidence type="ECO:0000313" key="3">
    <source>
        <dbReference type="Proteomes" id="UP000034837"/>
    </source>
</evidence>
<dbReference type="Proteomes" id="UP000034837">
    <property type="component" value="Unassembled WGS sequence"/>
</dbReference>
<organism evidence="2 3">
    <name type="scientific">Candidatus Magasanikbacteria bacterium GW2011_GWA2_42_32</name>
    <dbReference type="NCBI Taxonomy" id="1619039"/>
    <lineage>
        <taxon>Bacteria</taxon>
        <taxon>Candidatus Magasanikiibacteriota</taxon>
    </lineage>
</organism>
<accession>A0A0G1A6W4</accession>
<dbReference type="InterPro" id="IPR029063">
    <property type="entry name" value="SAM-dependent_MTases_sf"/>
</dbReference>
<sequence length="213" mass="24606">MIIFQPERILLKKQIKKHSHHIIGDVLDVGCGSFDRYSELFSFKKYLKMDIDENNNPDVVGSANNIPLPDNAVDSIVCTQVLGDIWDLKKAFSEFFRVLKPGGKVLATESLMAAMHDEPHDFWRFTNYSLERFFQEAGFRVLESERRGGFFSSNAQNIIRYLIDRLDLYDSFLGKILRYPLIFFGRMMMFIDNLDKSKAGGRQTMGWCIVAVK</sequence>
<feature type="domain" description="Methyltransferase type 11" evidence="1">
    <location>
        <begin position="27"/>
        <end position="106"/>
    </location>
</feature>
<reference evidence="2 3" key="1">
    <citation type="journal article" date="2015" name="Nature">
        <title>rRNA introns, odd ribosomes, and small enigmatic genomes across a large radiation of phyla.</title>
        <authorList>
            <person name="Brown C.T."/>
            <person name="Hug L.A."/>
            <person name="Thomas B.C."/>
            <person name="Sharon I."/>
            <person name="Castelle C.J."/>
            <person name="Singh A."/>
            <person name="Wilkins M.J."/>
            <person name="Williams K.H."/>
            <person name="Banfield J.F."/>
        </authorList>
    </citation>
    <scope>NUCLEOTIDE SEQUENCE [LARGE SCALE GENOMIC DNA]</scope>
</reference>
<dbReference type="CDD" id="cd02440">
    <property type="entry name" value="AdoMet_MTases"/>
    <property type="match status" value="1"/>
</dbReference>
<dbReference type="GO" id="GO:0008757">
    <property type="term" value="F:S-adenosylmethionine-dependent methyltransferase activity"/>
    <property type="evidence" value="ECO:0007669"/>
    <property type="project" value="InterPro"/>
</dbReference>
<evidence type="ECO:0000259" key="1">
    <source>
        <dbReference type="Pfam" id="PF08241"/>
    </source>
</evidence>
<dbReference type="EMBL" id="LCDO01000007">
    <property type="protein sequence ID" value="KKS56684.1"/>
    <property type="molecule type" value="Genomic_DNA"/>
</dbReference>
<dbReference type="InterPro" id="IPR013216">
    <property type="entry name" value="Methyltransf_11"/>
</dbReference>
<keyword evidence="2" id="KW-0808">Transferase</keyword>
<gene>
    <name evidence="2" type="ORF">UV20_C0007G0021</name>
</gene>
<dbReference type="PANTHER" id="PTHR42912">
    <property type="entry name" value="METHYLTRANSFERASE"/>
    <property type="match status" value="1"/>
</dbReference>
<proteinExistence type="predicted"/>